<feature type="active site" description="Cysteine persulfide intermediate" evidence="3">
    <location>
        <position position="111"/>
    </location>
</feature>
<keyword evidence="5" id="KW-1185">Reference proteome</keyword>
<comment type="caution">
    <text evidence="4">The sequence shown here is derived from an EMBL/GenBank/DDBJ whole genome shotgun (WGS) entry which is preliminary data.</text>
</comment>
<evidence type="ECO:0000256" key="2">
    <source>
        <dbReference type="ARBA" id="ARBA00023150"/>
    </source>
</evidence>
<dbReference type="PANTHER" id="PTHR30592:SF1">
    <property type="entry name" value="SULFUR CARRIER PROTEIN FDHD"/>
    <property type="match status" value="1"/>
</dbReference>
<comment type="similarity">
    <text evidence="3">Belongs to the FdhD family.</text>
</comment>
<gene>
    <name evidence="3 4" type="primary">fdhD</name>
    <name evidence="4" type="ORF">GCM10023213_29110</name>
</gene>
<keyword evidence="1 3" id="KW-0963">Cytoplasm</keyword>
<comment type="function">
    <text evidence="3">Required for formate dehydrogenase (FDH) activity. Acts as a sulfur carrier protein that transfers sulfur from IscS to the molybdenum cofactor prior to its insertion into FDH.</text>
</comment>
<dbReference type="SUPFAM" id="SSF53927">
    <property type="entry name" value="Cytidine deaminase-like"/>
    <property type="match status" value="2"/>
</dbReference>
<sequence>MSETATLELTHVQLGQAAVTREDVVAREEPLEIRVEGRSVAVVMRTPGHDEELVAGFLVTEGVVTRARDILEISQCPSVNNEYGNIVDVLLGGAVVNWESLTRHVFSASSCGLCGKTSIESVFQKFTPLNPNECSVLSARSSDEELASKSSENCALRTEHSSPSLFTPTITPSLIASLPAKLRAAQETFSKTGGLHASALFDLEGNLIVLREDVGRHNALDKVLGYALQRNLLPLSQHILLVSGRVSFEIMQKALAGGIPILAAISAPSSLAVDFARDSGQTLIAFLRGETMNVYAHPGRLLSPPQP</sequence>
<comment type="subcellular location">
    <subcellularLocation>
        <location evidence="3">Cytoplasm</location>
    </subcellularLocation>
</comment>
<dbReference type="Gene3D" id="3.40.140.10">
    <property type="entry name" value="Cytidine Deaminase, domain 2"/>
    <property type="match status" value="1"/>
</dbReference>
<dbReference type="Gene3D" id="3.10.20.10">
    <property type="match status" value="1"/>
</dbReference>
<keyword evidence="2 3" id="KW-0501">Molybdenum cofactor biosynthesis</keyword>
<evidence type="ECO:0000256" key="1">
    <source>
        <dbReference type="ARBA" id="ARBA00022490"/>
    </source>
</evidence>
<proteinExistence type="inferred from homology"/>
<dbReference type="Pfam" id="PF02634">
    <property type="entry name" value="FdhD-NarQ"/>
    <property type="match status" value="2"/>
</dbReference>
<comment type="caution">
    <text evidence="3">Lacks conserved residue(s) required for the propagation of feature annotation.</text>
</comment>
<organism evidence="4 5">
    <name type="scientific">Prosthecobacter algae</name>
    <dbReference type="NCBI Taxonomy" id="1144682"/>
    <lineage>
        <taxon>Bacteria</taxon>
        <taxon>Pseudomonadati</taxon>
        <taxon>Verrucomicrobiota</taxon>
        <taxon>Verrucomicrobiia</taxon>
        <taxon>Verrucomicrobiales</taxon>
        <taxon>Verrucomicrobiaceae</taxon>
        <taxon>Prosthecobacter</taxon>
    </lineage>
</organism>
<accession>A0ABP9P9E9</accession>
<dbReference type="HAMAP" id="MF_00187">
    <property type="entry name" value="FdhD"/>
    <property type="match status" value="1"/>
</dbReference>
<dbReference type="PANTHER" id="PTHR30592">
    <property type="entry name" value="FORMATE DEHYDROGENASE"/>
    <property type="match status" value="1"/>
</dbReference>
<reference evidence="5" key="1">
    <citation type="journal article" date="2019" name="Int. J. Syst. Evol. Microbiol.">
        <title>The Global Catalogue of Microorganisms (GCM) 10K type strain sequencing project: providing services to taxonomists for standard genome sequencing and annotation.</title>
        <authorList>
            <consortium name="The Broad Institute Genomics Platform"/>
            <consortium name="The Broad Institute Genome Sequencing Center for Infectious Disease"/>
            <person name="Wu L."/>
            <person name="Ma J."/>
        </authorList>
    </citation>
    <scope>NUCLEOTIDE SEQUENCE [LARGE SCALE GENOMIC DNA]</scope>
    <source>
        <strain evidence="5">JCM 18053</strain>
    </source>
</reference>
<dbReference type="PIRSF" id="PIRSF015626">
    <property type="entry name" value="FdhD"/>
    <property type="match status" value="1"/>
</dbReference>
<dbReference type="EMBL" id="BAABIA010000005">
    <property type="protein sequence ID" value="GAA5142694.1"/>
    <property type="molecule type" value="Genomic_DNA"/>
</dbReference>
<dbReference type="RefSeq" id="WP_345737097.1">
    <property type="nucleotide sequence ID" value="NZ_BAABIA010000005.1"/>
</dbReference>
<evidence type="ECO:0000256" key="3">
    <source>
        <dbReference type="HAMAP-Rule" id="MF_00187"/>
    </source>
</evidence>
<dbReference type="Proteomes" id="UP001499852">
    <property type="component" value="Unassembled WGS sequence"/>
</dbReference>
<evidence type="ECO:0000313" key="5">
    <source>
        <dbReference type="Proteomes" id="UP001499852"/>
    </source>
</evidence>
<protein>
    <recommendedName>
        <fullName evidence="3">Sulfur carrier protein FdhD</fullName>
    </recommendedName>
</protein>
<name>A0ABP9P9E9_9BACT</name>
<dbReference type="InterPro" id="IPR016193">
    <property type="entry name" value="Cytidine_deaminase-like"/>
</dbReference>
<evidence type="ECO:0000313" key="4">
    <source>
        <dbReference type="EMBL" id="GAA5142694.1"/>
    </source>
</evidence>
<dbReference type="InterPro" id="IPR003786">
    <property type="entry name" value="FdhD"/>
</dbReference>